<proteinExistence type="predicted"/>
<gene>
    <name evidence="2" type="ORF">JV16_01528</name>
</gene>
<comment type="caution">
    <text evidence="2">The sequence shown here is derived from an EMBL/GenBank/DDBJ whole genome shotgun (WGS) entry which is preliminary data.</text>
</comment>
<organism evidence="2 3">
    <name type="scientific">Anoxybacillus ayderensis</name>
    <dbReference type="NCBI Taxonomy" id="265546"/>
    <lineage>
        <taxon>Bacteria</taxon>
        <taxon>Bacillati</taxon>
        <taxon>Bacillota</taxon>
        <taxon>Bacilli</taxon>
        <taxon>Bacillales</taxon>
        <taxon>Anoxybacillaceae</taxon>
        <taxon>Anoxybacillus</taxon>
    </lineage>
</organism>
<dbReference type="EMBL" id="JXTG01000006">
    <property type="protein sequence ID" value="KIP21290.1"/>
    <property type="molecule type" value="Genomic_DNA"/>
</dbReference>
<sequence length="130" mass="14963">MMTQLTPEQLTVVRHYAALLDTIEEGFHYVIESFSNYGRTQGDVVLADIFTAFGQIEQTNERSLAHFFADDVALLNELQRFSAVVEEAWKLDGKLHDPNAKKQIVEKYVAPAFEAWKVSMMQHLRPYVEQ</sequence>
<keyword evidence="3" id="KW-1185">Reference proteome</keyword>
<protein>
    <recommendedName>
        <fullName evidence="1">DUF8042 domain-containing protein</fullName>
    </recommendedName>
</protein>
<accession>A0A0D0G7E1</accession>
<dbReference type="PATRIC" id="fig|265546.4.peg.1526"/>
<dbReference type="Pfam" id="PF26154">
    <property type="entry name" value="DUF8042"/>
    <property type="match status" value="1"/>
</dbReference>
<dbReference type="AlphaFoldDB" id="A0A0D0G7E1"/>
<evidence type="ECO:0000313" key="3">
    <source>
        <dbReference type="Proteomes" id="UP000032047"/>
    </source>
</evidence>
<evidence type="ECO:0000259" key="1">
    <source>
        <dbReference type="Pfam" id="PF26154"/>
    </source>
</evidence>
<feature type="domain" description="DUF8042" evidence="1">
    <location>
        <begin position="8"/>
        <end position="126"/>
    </location>
</feature>
<dbReference type="Proteomes" id="UP000032047">
    <property type="component" value="Unassembled WGS sequence"/>
</dbReference>
<name>A0A0D0G7E1_9BACL</name>
<reference evidence="2 3" key="1">
    <citation type="submission" date="2015-01" db="EMBL/GenBank/DDBJ databases">
        <title>Genome sequence of Anoxybacillus ayderensis strain AB04.</title>
        <authorList>
            <person name="Belduz A.O."/>
            <person name="Canakci S."/>
            <person name="Chan K.-G."/>
            <person name="Kahar U.M."/>
            <person name="Yaakob A.S."/>
            <person name="Chan C.S."/>
            <person name="Goh K.M."/>
        </authorList>
    </citation>
    <scope>NUCLEOTIDE SEQUENCE [LARGE SCALE GENOMIC DNA]</scope>
    <source>
        <strain evidence="2 3">AB04</strain>
    </source>
</reference>
<dbReference type="InterPro" id="IPR058355">
    <property type="entry name" value="DUF8042"/>
</dbReference>
<evidence type="ECO:0000313" key="2">
    <source>
        <dbReference type="EMBL" id="KIP21290.1"/>
    </source>
</evidence>